<proteinExistence type="predicted"/>
<organism evidence="1 2">
    <name type="scientific">SAR92 bacterium BACL26 MAG-121220-bin70</name>
    <dbReference type="NCBI Taxonomy" id="1655626"/>
    <lineage>
        <taxon>Bacteria</taxon>
        <taxon>Pseudomonadati</taxon>
        <taxon>Pseudomonadota</taxon>
        <taxon>Gammaproteobacteria</taxon>
        <taxon>Cellvibrionales</taxon>
        <taxon>Porticoccaceae</taxon>
        <taxon>SAR92 clade</taxon>
    </lineage>
</organism>
<accession>A0A0R2U6G2</accession>
<dbReference type="InterPro" id="IPR011051">
    <property type="entry name" value="RmlC_Cupin_sf"/>
</dbReference>
<name>A0A0R2U6G2_9GAMM</name>
<dbReference type="AlphaFoldDB" id="A0A0R2U6G2"/>
<gene>
    <name evidence="1" type="ORF">ABS24_04970</name>
</gene>
<sequence>MDMILKQFDNPDEVTTFDKGKFETVTIGRATYMPDWKWSLDVDRPLGKDFCDVEHVGMVISGCATAAFFDGPVVEMHEGDFFYVPKEPHDSWVVGDQP</sequence>
<reference evidence="1 2" key="1">
    <citation type="submission" date="2015-10" db="EMBL/GenBank/DDBJ databases">
        <title>Metagenome-Assembled Genomes uncover a global brackish microbiome.</title>
        <authorList>
            <person name="Hugerth L.W."/>
            <person name="Larsson J."/>
            <person name="Alneberg J."/>
            <person name="Lindh M.V."/>
            <person name="Legrand C."/>
            <person name="Pinhassi J."/>
            <person name="Andersson A.F."/>
        </authorList>
    </citation>
    <scope>NUCLEOTIDE SEQUENCE [LARGE SCALE GENOMIC DNA]</scope>
    <source>
        <strain evidence="1">BACL26 MAG-121220-bin70</strain>
    </source>
</reference>
<dbReference type="SUPFAM" id="SSF51182">
    <property type="entry name" value="RmlC-like cupins"/>
    <property type="match status" value="1"/>
</dbReference>
<evidence type="ECO:0008006" key="3">
    <source>
        <dbReference type="Google" id="ProtNLM"/>
    </source>
</evidence>
<dbReference type="Proteomes" id="UP000051213">
    <property type="component" value="Unassembled WGS sequence"/>
</dbReference>
<evidence type="ECO:0000313" key="1">
    <source>
        <dbReference type="EMBL" id="KRO92688.1"/>
    </source>
</evidence>
<protein>
    <recommendedName>
        <fullName evidence="3">Cupin</fullName>
    </recommendedName>
</protein>
<evidence type="ECO:0000313" key="2">
    <source>
        <dbReference type="Proteomes" id="UP000051213"/>
    </source>
</evidence>
<comment type="caution">
    <text evidence="1">The sequence shown here is derived from an EMBL/GenBank/DDBJ whole genome shotgun (WGS) entry which is preliminary data.</text>
</comment>
<dbReference type="EMBL" id="LICA01000311">
    <property type="protein sequence ID" value="KRO92688.1"/>
    <property type="molecule type" value="Genomic_DNA"/>
</dbReference>